<organism evidence="4 5">
    <name type="scientific">Bacterioplanoides pacificum</name>
    <dbReference type="NCBI Taxonomy" id="1171596"/>
    <lineage>
        <taxon>Bacteria</taxon>
        <taxon>Pseudomonadati</taxon>
        <taxon>Pseudomonadota</taxon>
        <taxon>Gammaproteobacteria</taxon>
        <taxon>Oceanospirillales</taxon>
        <taxon>Oceanospirillaceae</taxon>
        <taxon>Bacterioplanoides</taxon>
    </lineage>
</organism>
<dbReference type="InterPro" id="IPR009057">
    <property type="entry name" value="Homeodomain-like_sf"/>
</dbReference>
<feature type="domain" description="Integrase catalytic" evidence="3">
    <location>
        <begin position="219"/>
        <end position="382"/>
    </location>
</feature>
<dbReference type="SUPFAM" id="SSF53098">
    <property type="entry name" value="Ribonuclease H-like"/>
    <property type="match status" value="1"/>
</dbReference>
<reference evidence="5" key="1">
    <citation type="journal article" date="2019" name="Int. J. Syst. Evol. Microbiol.">
        <title>The Global Catalogue of Microorganisms (GCM) 10K type strain sequencing project: providing services to taxonomists for standard genome sequencing and annotation.</title>
        <authorList>
            <consortium name="The Broad Institute Genomics Platform"/>
            <consortium name="The Broad Institute Genome Sequencing Center for Infectious Disease"/>
            <person name="Wu L."/>
            <person name="Ma J."/>
        </authorList>
    </citation>
    <scope>NUCLEOTIDE SEQUENCE [LARGE SCALE GENOMIC DNA]</scope>
    <source>
        <strain evidence="5">KCTC 42424</strain>
    </source>
</reference>
<dbReference type="InterPro" id="IPR002514">
    <property type="entry name" value="Transposase_8"/>
</dbReference>
<dbReference type="PANTHER" id="PTHR46889:SF4">
    <property type="entry name" value="TRANSPOSASE INSO FOR INSERTION SEQUENCE ELEMENT IS911B-RELATED"/>
    <property type="match status" value="1"/>
</dbReference>
<dbReference type="Pfam" id="PF00665">
    <property type="entry name" value="rve"/>
    <property type="match status" value="1"/>
</dbReference>
<dbReference type="Pfam" id="PF13276">
    <property type="entry name" value="HTH_21"/>
    <property type="match status" value="1"/>
</dbReference>
<protein>
    <submittedName>
        <fullName evidence="4">IS3 family transposase</fullName>
    </submittedName>
</protein>
<sequence>MTKRQRRSFTPEFKLEAACLVLDQGYSIPEASRSLDVGETALRRWVEQLKQERDGTTPKAKALTPDQQRIQELEARVKRLEDEKRIFKKGYRSLNVRRIQKYALIDRLRECDTVELVCQAFGVERSSYYDYRSRKKKINVQRVKLKALVNRIFTEARSSIGSRGIRSILADEGVNAGRYLIRRLMKESGLICKQPGPHKYKRASVEHIEISNRLNRQFEVATPNKVWCGDITYIWTGHRWAYLAVVMDLYARRVVGWAMSEKADKELVIKALDEAWNRRGKPSGVMFHSDQGSQYMSLKFRQRLWRYKMVQSMSRRGNCWDNAPMERLFRSLKTEWIPDLGYRSLAEAKMDIGSYLMGYYNQRRPHQLHGGISPQAAEEKLKTVSGIS</sequence>
<evidence type="ECO:0000313" key="5">
    <source>
        <dbReference type="Proteomes" id="UP001595722"/>
    </source>
</evidence>
<evidence type="ECO:0000313" key="4">
    <source>
        <dbReference type="EMBL" id="MFC3679009.1"/>
    </source>
</evidence>
<comment type="caution">
    <text evidence="4">The sequence shown here is derived from an EMBL/GenBank/DDBJ whole genome shotgun (WGS) entry which is preliminary data.</text>
</comment>
<dbReference type="Gene3D" id="1.10.10.60">
    <property type="entry name" value="Homeodomain-like"/>
    <property type="match status" value="1"/>
</dbReference>
<dbReference type="PANTHER" id="PTHR46889">
    <property type="entry name" value="TRANSPOSASE INSF FOR INSERTION SEQUENCE IS3B-RELATED"/>
    <property type="match status" value="1"/>
</dbReference>
<dbReference type="InterPro" id="IPR050900">
    <property type="entry name" value="Transposase_IS3/IS150/IS904"/>
</dbReference>
<dbReference type="Gene3D" id="3.30.420.10">
    <property type="entry name" value="Ribonuclease H-like superfamily/Ribonuclease H"/>
    <property type="match status" value="1"/>
</dbReference>
<dbReference type="PROSITE" id="PS50994">
    <property type="entry name" value="INTEGRASE"/>
    <property type="match status" value="1"/>
</dbReference>
<evidence type="ECO:0000259" key="3">
    <source>
        <dbReference type="PROSITE" id="PS50994"/>
    </source>
</evidence>
<proteinExistence type="inferred from homology"/>
<keyword evidence="5" id="KW-1185">Reference proteome</keyword>
<feature type="coiled-coil region" evidence="2">
    <location>
        <begin position="63"/>
        <end position="90"/>
    </location>
</feature>
<dbReference type="InterPro" id="IPR048020">
    <property type="entry name" value="Transpos_IS3"/>
</dbReference>
<comment type="similarity">
    <text evidence="1">Belongs to the transposase 8 family.</text>
</comment>
<dbReference type="Pfam" id="PF01527">
    <property type="entry name" value="HTH_Tnp_1"/>
    <property type="match status" value="1"/>
</dbReference>
<name>A0ABV7VP78_9GAMM</name>
<dbReference type="EMBL" id="JBHRYB010000001">
    <property type="protein sequence ID" value="MFC3679009.1"/>
    <property type="molecule type" value="Genomic_DNA"/>
</dbReference>
<accession>A0ABV7VP78</accession>
<dbReference type="InterPro" id="IPR036397">
    <property type="entry name" value="RNaseH_sf"/>
</dbReference>
<dbReference type="InterPro" id="IPR001584">
    <property type="entry name" value="Integrase_cat-core"/>
</dbReference>
<gene>
    <name evidence="4" type="ORF">ACFOMG_02630</name>
</gene>
<dbReference type="RefSeq" id="WP_376864602.1">
    <property type="nucleotide sequence ID" value="NZ_JBHRYB010000001.1"/>
</dbReference>
<dbReference type="NCBIfam" id="NF033516">
    <property type="entry name" value="transpos_IS3"/>
    <property type="match status" value="1"/>
</dbReference>
<dbReference type="InterPro" id="IPR012337">
    <property type="entry name" value="RNaseH-like_sf"/>
</dbReference>
<dbReference type="Proteomes" id="UP001595722">
    <property type="component" value="Unassembled WGS sequence"/>
</dbReference>
<dbReference type="InterPro" id="IPR025948">
    <property type="entry name" value="HTH-like_dom"/>
</dbReference>
<evidence type="ECO:0000256" key="2">
    <source>
        <dbReference type="SAM" id="Coils"/>
    </source>
</evidence>
<keyword evidence="2" id="KW-0175">Coiled coil</keyword>
<dbReference type="SUPFAM" id="SSF46689">
    <property type="entry name" value="Homeodomain-like"/>
    <property type="match status" value="1"/>
</dbReference>
<evidence type="ECO:0000256" key="1">
    <source>
        <dbReference type="ARBA" id="ARBA00009964"/>
    </source>
</evidence>